<dbReference type="PANTHER" id="PTHR43806">
    <property type="entry name" value="PEPTIDASE S8"/>
    <property type="match status" value="1"/>
</dbReference>
<keyword evidence="4 5" id="KW-0720">Serine protease</keyword>
<dbReference type="AlphaFoldDB" id="A0AAD0XGD5"/>
<evidence type="ECO:0000256" key="1">
    <source>
        <dbReference type="ARBA" id="ARBA00011073"/>
    </source>
</evidence>
<accession>A0AAD0XGD5</accession>
<dbReference type="GO" id="GO:0006508">
    <property type="term" value="P:proteolysis"/>
    <property type="evidence" value="ECO:0007669"/>
    <property type="project" value="UniProtKB-KW"/>
</dbReference>
<dbReference type="InterPro" id="IPR050131">
    <property type="entry name" value="Peptidase_S8_subtilisin-like"/>
</dbReference>
<evidence type="ECO:0000313" key="8">
    <source>
        <dbReference type="Proteomes" id="UP000269199"/>
    </source>
</evidence>
<dbReference type="Gene3D" id="3.40.50.200">
    <property type="entry name" value="Peptidase S8/S53 domain"/>
    <property type="match status" value="1"/>
</dbReference>
<sequence length="761" mass="82713">MATKKGGAQATHSWQVKFSKAQNPFQHIPFVAGDLSGYKAGGGSSKIFVEIDTVYRENLISSLGAARRSSSGDGHRYPNLLTNLVFKLRSEAIAMTHRPLTLVKESGLISAGHAELDEMIVGEIPSSQLLDRIIRTRNTRQIKANLSAILRIEPWTRERRNPEGSQLLRDRGTALVRIFRYFSDVATQNNLQSVQNALQFVGAEFQIIAQRRSLPLLHLMNLDSLSDEKLDFILDHPGIRTVFAEPMYFAPAQAFNPIERSSKFSFPSPVAPIPTVGVFDSGCDAGEMISPWIDGRDVFILPPETDHVHGTAVCSLVAGARALNDDHEWFPATGCKVHDVAALESGGSSFSHLEFRLRSALESRPDIRVWNLSLGAPMPCGEQFSAFGQKLDDLSDEHNVLFVVAAGNYVQTPRRGWPDGAILHDQVSEPADSMRALTVGAMTHIGSELTLVKEGSPAPYSRRGPGPVFTPKPDVVHLGGGVHAPWEAGVASTKVIFPGDQLGTSFGTSFAAPIVAGMAAHVWKSLEGHKQLEPSPSMVKALIIHAAQLSSPAYTPYERRYFGAGLPQDVMSALYDRDDSFTLIFEAQVIQGAFRWRKAPYPIPDCLMKDGKFSGEVIITAAYAPPLMPDAGSEYVRANVDISFGVLNGDNIQGKVPMQKEPGADTVEKAQIKHGGKWAPVKVHRKSFPEGVSGRNWALQAECSLRAFETPLAAPINVVIAVTLRSLDGDNTVHARGISALNASNWISHQLPITVPVIVGT</sequence>
<proteinExistence type="inferred from homology"/>
<evidence type="ECO:0000256" key="5">
    <source>
        <dbReference type="PROSITE-ProRule" id="PRU01240"/>
    </source>
</evidence>
<evidence type="ECO:0000256" key="4">
    <source>
        <dbReference type="ARBA" id="ARBA00022825"/>
    </source>
</evidence>
<dbReference type="InterPro" id="IPR000209">
    <property type="entry name" value="Peptidase_S8/S53_dom"/>
</dbReference>
<dbReference type="RefSeq" id="WP_082803173.1">
    <property type="nucleotide sequence ID" value="NZ_CP024996.1"/>
</dbReference>
<dbReference type="NCBIfam" id="NF042956">
    <property type="entry name" value="IteS_antiphage"/>
    <property type="match status" value="1"/>
</dbReference>
<dbReference type="PROSITE" id="PS51892">
    <property type="entry name" value="SUBTILASE"/>
    <property type="match status" value="1"/>
</dbReference>
<evidence type="ECO:0000256" key="2">
    <source>
        <dbReference type="ARBA" id="ARBA00022670"/>
    </source>
</evidence>
<gene>
    <name evidence="7" type="ORF">RC54_05785</name>
</gene>
<dbReference type="CDD" id="cd04847">
    <property type="entry name" value="Peptidases_S8_Subtilisin_like_2"/>
    <property type="match status" value="1"/>
</dbReference>
<dbReference type="InterPro" id="IPR034074">
    <property type="entry name" value="Y4bN_pept_dom"/>
</dbReference>
<dbReference type="PANTHER" id="PTHR43806:SF11">
    <property type="entry name" value="CEREVISIN-RELATED"/>
    <property type="match status" value="1"/>
</dbReference>
<dbReference type="SUPFAM" id="SSF52743">
    <property type="entry name" value="Subtilisin-like"/>
    <property type="match status" value="1"/>
</dbReference>
<feature type="active site" description="Charge relay system" evidence="5">
    <location>
        <position position="509"/>
    </location>
</feature>
<protein>
    <submittedName>
        <fullName evidence="7">Peptidase</fullName>
    </submittedName>
</protein>
<evidence type="ECO:0000256" key="3">
    <source>
        <dbReference type="ARBA" id="ARBA00022801"/>
    </source>
</evidence>
<keyword evidence="2 5" id="KW-0645">Protease</keyword>
<dbReference type="InterPro" id="IPR036852">
    <property type="entry name" value="Peptidase_S8/S53_dom_sf"/>
</dbReference>
<evidence type="ECO:0000259" key="6">
    <source>
        <dbReference type="Pfam" id="PF00082"/>
    </source>
</evidence>
<feature type="active site" description="Charge relay system" evidence="5">
    <location>
        <position position="309"/>
    </location>
</feature>
<dbReference type="InterPro" id="IPR023828">
    <property type="entry name" value="Peptidase_S8_Ser-AS"/>
</dbReference>
<feature type="domain" description="Peptidase S8/S53" evidence="6">
    <location>
        <begin position="304"/>
        <end position="564"/>
    </location>
</feature>
<dbReference type="InterPro" id="IPR049955">
    <property type="entry name" value="IteS-like"/>
</dbReference>
<dbReference type="PROSITE" id="PS00138">
    <property type="entry name" value="SUBTILASE_SER"/>
    <property type="match status" value="1"/>
</dbReference>
<comment type="similarity">
    <text evidence="1 5">Belongs to the peptidase S8 family.</text>
</comment>
<dbReference type="EMBL" id="CP024996">
    <property type="protein sequence ID" value="AYR23363.1"/>
    <property type="molecule type" value="Genomic_DNA"/>
</dbReference>
<reference evidence="7 8" key="1">
    <citation type="submission" date="2017-11" db="EMBL/GenBank/DDBJ databases">
        <title>Complete genome sequence of Herbaspirillum rubrisubalbicans DSM 11543.</title>
        <authorList>
            <person name="Chen M."/>
            <person name="An Q."/>
        </authorList>
    </citation>
    <scope>NUCLEOTIDE SEQUENCE [LARGE SCALE GENOMIC DNA]</scope>
    <source>
        <strain evidence="7 8">DSM 11543</strain>
    </source>
</reference>
<keyword evidence="3 5" id="KW-0378">Hydrolase</keyword>
<dbReference type="Pfam" id="PF00082">
    <property type="entry name" value="Peptidase_S8"/>
    <property type="match status" value="1"/>
</dbReference>
<organism evidence="7 8">
    <name type="scientific">Herbaspirillum rubrisubalbicans</name>
    <dbReference type="NCBI Taxonomy" id="80842"/>
    <lineage>
        <taxon>Bacteria</taxon>
        <taxon>Pseudomonadati</taxon>
        <taxon>Pseudomonadota</taxon>
        <taxon>Betaproteobacteria</taxon>
        <taxon>Burkholderiales</taxon>
        <taxon>Oxalobacteraceae</taxon>
        <taxon>Herbaspirillum</taxon>
    </lineage>
</organism>
<dbReference type="Proteomes" id="UP000269199">
    <property type="component" value="Chromosome"/>
</dbReference>
<dbReference type="GO" id="GO:0004252">
    <property type="term" value="F:serine-type endopeptidase activity"/>
    <property type="evidence" value="ECO:0007669"/>
    <property type="project" value="UniProtKB-UniRule"/>
</dbReference>
<name>A0AAD0XGD5_9BURK</name>
<feature type="active site" description="Charge relay system" evidence="5">
    <location>
        <position position="280"/>
    </location>
</feature>
<evidence type="ECO:0000313" key="7">
    <source>
        <dbReference type="EMBL" id="AYR23363.1"/>
    </source>
</evidence>